<keyword evidence="4" id="KW-1185">Reference proteome</keyword>
<dbReference type="EMBL" id="CP042266">
    <property type="protein sequence ID" value="QDY79104.1"/>
    <property type="molecule type" value="Genomic_DNA"/>
</dbReference>
<dbReference type="InterPro" id="IPR036890">
    <property type="entry name" value="HATPase_C_sf"/>
</dbReference>
<dbReference type="AlphaFoldDB" id="A0A5B8JFN9"/>
<dbReference type="Pfam" id="PF13581">
    <property type="entry name" value="HATPase_c_2"/>
    <property type="match status" value="1"/>
</dbReference>
<dbReference type="Gene3D" id="3.30.565.10">
    <property type="entry name" value="Histidine kinase-like ATPase, C-terminal domain"/>
    <property type="match status" value="1"/>
</dbReference>
<sequence length="135" mass="14487">MRSAIHDFEVTFPTEDVQVARIRRLTTQHLEAWGLAPLSDDATLLVSELVTNAIRYGVGPVSLCVHAADELRIEVVDGSPVVPTPRRAGPDDENGRGLDIVAAVAHRWGVSSSGKMTWCSLALPGQGGDSYDQPV</sequence>
<dbReference type="InterPro" id="IPR050267">
    <property type="entry name" value="Anti-sigma-factor_SerPK"/>
</dbReference>
<dbReference type="GO" id="GO:0004674">
    <property type="term" value="F:protein serine/threonine kinase activity"/>
    <property type="evidence" value="ECO:0007669"/>
    <property type="project" value="UniProtKB-KW"/>
</dbReference>
<keyword evidence="3" id="KW-0067">ATP-binding</keyword>
<dbReference type="Proteomes" id="UP000320580">
    <property type="component" value="Chromosome"/>
</dbReference>
<organism evidence="3 4">
    <name type="scientific">Streptomyces qinzhouensis</name>
    <dbReference type="NCBI Taxonomy" id="2599401"/>
    <lineage>
        <taxon>Bacteria</taxon>
        <taxon>Bacillati</taxon>
        <taxon>Actinomycetota</taxon>
        <taxon>Actinomycetes</taxon>
        <taxon>Kitasatosporales</taxon>
        <taxon>Streptomycetaceae</taxon>
        <taxon>Streptomyces</taxon>
    </lineage>
</organism>
<keyword evidence="1" id="KW-0808">Transferase</keyword>
<dbReference type="PANTHER" id="PTHR35526:SF3">
    <property type="entry name" value="ANTI-SIGMA-F FACTOR RSBW"/>
    <property type="match status" value="1"/>
</dbReference>
<evidence type="ECO:0000313" key="4">
    <source>
        <dbReference type="Proteomes" id="UP000320580"/>
    </source>
</evidence>
<keyword evidence="3" id="KW-0547">Nucleotide-binding</keyword>
<keyword evidence="1" id="KW-0723">Serine/threonine-protein kinase</keyword>
<dbReference type="KEGG" id="sqz:FQU76_24195"/>
<dbReference type="SUPFAM" id="SSF55874">
    <property type="entry name" value="ATPase domain of HSP90 chaperone/DNA topoisomerase II/histidine kinase"/>
    <property type="match status" value="1"/>
</dbReference>
<name>A0A5B8JFN9_9ACTN</name>
<dbReference type="InterPro" id="IPR003594">
    <property type="entry name" value="HATPase_dom"/>
</dbReference>
<keyword evidence="1" id="KW-0418">Kinase</keyword>
<dbReference type="GO" id="GO:0005524">
    <property type="term" value="F:ATP binding"/>
    <property type="evidence" value="ECO:0007669"/>
    <property type="project" value="UniProtKB-KW"/>
</dbReference>
<dbReference type="PANTHER" id="PTHR35526">
    <property type="entry name" value="ANTI-SIGMA-F FACTOR RSBW-RELATED"/>
    <property type="match status" value="1"/>
</dbReference>
<dbReference type="CDD" id="cd16936">
    <property type="entry name" value="HATPase_RsbW-like"/>
    <property type="match status" value="1"/>
</dbReference>
<proteinExistence type="predicted"/>
<gene>
    <name evidence="3" type="ORF">FQU76_24195</name>
</gene>
<protein>
    <submittedName>
        <fullName evidence="3">ATP-binding protein</fullName>
    </submittedName>
</protein>
<reference evidence="3 4" key="1">
    <citation type="submission" date="2019-07" db="EMBL/GenBank/DDBJ databases">
        <authorList>
            <person name="Zhu P."/>
        </authorList>
    </citation>
    <scope>NUCLEOTIDE SEQUENCE [LARGE SCALE GENOMIC DNA]</scope>
    <source>
        <strain evidence="3 4">SSL-25</strain>
    </source>
</reference>
<evidence type="ECO:0000313" key="3">
    <source>
        <dbReference type="EMBL" id="QDY79104.1"/>
    </source>
</evidence>
<feature type="domain" description="Histidine kinase/HSP90-like ATPase" evidence="2">
    <location>
        <begin position="12"/>
        <end position="116"/>
    </location>
</feature>
<evidence type="ECO:0000256" key="1">
    <source>
        <dbReference type="ARBA" id="ARBA00022527"/>
    </source>
</evidence>
<dbReference type="RefSeq" id="WP_146482408.1">
    <property type="nucleotide sequence ID" value="NZ_CP042266.1"/>
</dbReference>
<accession>A0A5B8JFN9</accession>
<dbReference type="OrthoDB" id="4166172at2"/>
<evidence type="ECO:0000259" key="2">
    <source>
        <dbReference type="Pfam" id="PF13581"/>
    </source>
</evidence>